<proteinExistence type="predicted"/>
<dbReference type="EMBL" id="JAFNEN010000276">
    <property type="protein sequence ID" value="KAG8187218.1"/>
    <property type="molecule type" value="Genomic_DNA"/>
</dbReference>
<dbReference type="AlphaFoldDB" id="A0AAV6UTQ1"/>
<evidence type="ECO:0000313" key="3">
    <source>
        <dbReference type="Proteomes" id="UP000827092"/>
    </source>
</evidence>
<name>A0AAV6UTQ1_9ARAC</name>
<evidence type="ECO:0000256" key="1">
    <source>
        <dbReference type="SAM" id="MobiDB-lite"/>
    </source>
</evidence>
<reference evidence="2 3" key="1">
    <citation type="journal article" date="2022" name="Nat. Ecol. Evol.">
        <title>A masculinizing supergene underlies an exaggerated male reproductive morph in a spider.</title>
        <authorList>
            <person name="Hendrickx F."/>
            <person name="De Corte Z."/>
            <person name="Sonet G."/>
            <person name="Van Belleghem S.M."/>
            <person name="Kostlbacher S."/>
            <person name="Vangestel C."/>
        </authorList>
    </citation>
    <scope>NUCLEOTIDE SEQUENCE [LARGE SCALE GENOMIC DNA]</scope>
    <source>
        <strain evidence="2">W744_W776</strain>
    </source>
</reference>
<accession>A0AAV6UTQ1</accession>
<keyword evidence="3" id="KW-1185">Reference proteome</keyword>
<sequence length="66" mass="7137">MPNDVTGSAFDTLAGVGEPEEQHTPRMGGAALGRIRTGDEDEKKPLVLFHVFFKCSSVRDQNGCIC</sequence>
<protein>
    <submittedName>
        <fullName evidence="2">Uncharacterized protein</fullName>
    </submittedName>
</protein>
<comment type="caution">
    <text evidence="2">The sequence shown here is derived from an EMBL/GenBank/DDBJ whole genome shotgun (WGS) entry which is preliminary data.</text>
</comment>
<dbReference type="Proteomes" id="UP000827092">
    <property type="component" value="Unassembled WGS sequence"/>
</dbReference>
<organism evidence="2 3">
    <name type="scientific">Oedothorax gibbosus</name>
    <dbReference type="NCBI Taxonomy" id="931172"/>
    <lineage>
        <taxon>Eukaryota</taxon>
        <taxon>Metazoa</taxon>
        <taxon>Ecdysozoa</taxon>
        <taxon>Arthropoda</taxon>
        <taxon>Chelicerata</taxon>
        <taxon>Arachnida</taxon>
        <taxon>Araneae</taxon>
        <taxon>Araneomorphae</taxon>
        <taxon>Entelegynae</taxon>
        <taxon>Araneoidea</taxon>
        <taxon>Linyphiidae</taxon>
        <taxon>Erigoninae</taxon>
        <taxon>Oedothorax</taxon>
    </lineage>
</organism>
<feature type="region of interest" description="Disordered" evidence="1">
    <location>
        <begin position="1"/>
        <end position="32"/>
    </location>
</feature>
<gene>
    <name evidence="2" type="ORF">JTE90_020649</name>
</gene>
<evidence type="ECO:0000313" key="2">
    <source>
        <dbReference type="EMBL" id="KAG8187218.1"/>
    </source>
</evidence>